<evidence type="ECO:0000256" key="3">
    <source>
        <dbReference type="ARBA" id="ARBA00016219"/>
    </source>
</evidence>
<accession>A0AAE2RP25</accession>
<comment type="catalytic activity">
    <reaction evidence="6 7">
        <text>D-mannitol 1-phosphate + NAD(+) = beta-D-fructose 6-phosphate + NADH + H(+)</text>
        <dbReference type="Rhea" id="RHEA:19661"/>
        <dbReference type="ChEBI" id="CHEBI:15378"/>
        <dbReference type="ChEBI" id="CHEBI:57540"/>
        <dbReference type="ChEBI" id="CHEBI:57634"/>
        <dbReference type="ChEBI" id="CHEBI:57945"/>
        <dbReference type="ChEBI" id="CHEBI:61381"/>
        <dbReference type="EC" id="1.1.1.17"/>
    </reaction>
</comment>
<gene>
    <name evidence="7" type="primary">mtlD</name>
    <name evidence="10" type="ORF">IS491_02490</name>
</gene>
<evidence type="ECO:0000256" key="4">
    <source>
        <dbReference type="ARBA" id="ARBA00023002"/>
    </source>
</evidence>
<dbReference type="Pfam" id="PF01232">
    <property type="entry name" value="Mannitol_dh"/>
    <property type="match status" value="1"/>
</dbReference>
<dbReference type="OMA" id="YEWVINK"/>
<protein>
    <recommendedName>
        <fullName evidence="3 7">Mannitol-1-phosphate 5-dehydrogenase</fullName>
        <ecNumber evidence="2 7">1.1.1.17</ecNumber>
    </recommendedName>
</protein>
<dbReference type="AlphaFoldDB" id="A0AAE2RP25"/>
<dbReference type="HAMAP" id="MF_00196">
    <property type="entry name" value="Mannitol_dehydrog"/>
    <property type="match status" value="1"/>
</dbReference>
<dbReference type="Proteomes" id="UP000631418">
    <property type="component" value="Unassembled WGS sequence"/>
</dbReference>
<dbReference type="SUPFAM" id="SSF51735">
    <property type="entry name" value="NAD(P)-binding Rossmann-fold domains"/>
    <property type="match status" value="1"/>
</dbReference>
<dbReference type="InterPro" id="IPR013118">
    <property type="entry name" value="Mannitol_DH_C"/>
</dbReference>
<dbReference type="InterPro" id="IPR000669">
    <property type="entry name" value="Mannitol_DH"/>
</dbReference>
<evidence type="ECO:0000313" key="10">
    <source>
        <dbReference type="EMBL" id="MBF7807601.1"/>
    </source>
</evidence>
<evidence type="ECO:0000256" key="1">
    <source>
        <dbReference type="ARBA" id="ARBA00006541"/>
    </source>
</evidence>
<dbReference type="SUPFAM" id="SSF48179">
    <property type="entry name" value="6-phosphogluconate dehydrogenase C-terminal domain-like"/>
    <property type="match status" value="1"/>
</dbReference>
<evidence type="ECO:0000256" key="5">
    <source>
        <dbReference type="ARBA" id="ARBA00023027"/>
    </source>
</evidence>
<dbReference type="EC" id="1.1.1.17" evidence="2 7"/>
<dbReference type="GO" id="GO:0005829">
    <property type="term" value="C:cytosol"/>
    <property type="evidence" value="ECO:0007669"/>
    <property type="project" value="TreeGrafter"/>
</dbReference>
<dbReference type="Gene3D" id="3.40.50.720">
    <property type="entry name" value="NAD(P)-binding Rossmann-like Domain"/>
    <property type="match status" value="1"/>
</dbReference>
<evidence type="ECO:0000259" key="8">
    <source>
        <dbReference type="Pfam" id="PF01232"/>
    </source>
</evidence>
<dbReference type="InterPro" id="IPR013131">
    <property type="entry name" value="Mannitol_DH_N"/>
</dbReference>
<dbReference type="Pfam" id="PF08125">
    <property type="entry name" value="Mannitol_dh_C"/>
    <property type="match status" value="1"/>
</dbReference>
<dbReference type="PANTHER" id="PTHR30524">
    <property type="entry name" value="MANNITOL-1-PHOSPHATE 5-DEHYDROGENASE"/>
    <property type="match status" value="1"/>
</dbReference>
<dbReference type="Gene3D" id="1.10.1040.10">
    <property type="entry name" value="N-(1-d-carboxylethyl)-l-norvaline Dehydrogenase, domain 2"/>
    <property type="match status" value="1"/>
</dbReference>
<dbReference type="PRINTS" id="PR00084">
    <property type="entry name" value="MTLDHDRGNASE"/>
</dbReference>
<dbReference type="InterPro" id="IPR036291">
    <property type="entry name" value="NAD(P)-bd_dom_sf"/>
</dbReference>
<comment type="caution">
    <text evidence="7">Lacks conserved residue(s) required for the propagation of feature annotation.</text>
</comment>
<feature type="domain" description="Mannitol dehydrogenase N-terminal" evidence="8">
    <location>
        <begin position="1"/>
        <end position="194"/>
    </location>
</feature>
<evidence type="ECO:0000313" key="11">
    <source>
        <dbReference type="Proteomes" id="UP000631418"/>
    </source>
</evidence>
<dbReference type="InterPro" id="IPR008927">
    <property type="entry name" value="6-PGluconate_DH-like_C_sf"/>
</dbReference>
<dbReference type="NCBIfam" id="NF002652">
    <property type="entry name" value="PRK02318.2-5"/>
    <property type="match status" value="1"/>
</dbReference>
<dbReference type="InterPro" id="IPR023028">
    <property type="entry name" value="Mannitol_1_phos_5_DH"/>
</dbReference>
<sequence length="393" mass="44518">MRALHFGAGNIGKGFIGYLLNKAGFDVCFVDVNQSAIDKINRNKRYLVELLDDDHTVEVISPVSALNSITQKEEVLNSIVKADIITTSVGIGNIPRIAECIAKGLLKRIKINKTKINIIANENAINASSTLKKEVEKYLSNEEINKICEYVGFPNSAIDRLALSKENEEDEVALVEPIYEWVINESEMVNNNLPYIKGVTYVANLTPYIERKLYCVNMAHAATAYLGFLNGEKTIQDTLKSHVIESIVKGALNETAQYFIKEYDISLEEINIFMEKILLRFKNKNISDDILRVGRSPVRKLGMNERLVGPTLKLYEKEYPVKYMAMLVAGALLFDNPEDEESVILQQYIKENGIEESIRHFTGIDDGCLIIIIKNNYCKLNNYEERRSLLAHR</sequence>
<name>A0AAE2RP25_CLOBE</name>
<dbReference type="GO" id="GO:0008926">
    <property type="term" value="F:mannitol-1-phosphate 5-dehydrogenase activity"/>
    <property type="evidence" value="ECO:0007669"/>
    <property type="project" value="UniProtKB-UniRule"/>
</dbReference>
<dbReference type="RefSeq" id="WP_011967880.1">
    <property type="nucleotide sequence ID" value="NZ_CP073279.1"/>
</dbReference>
<keyword evidence="4 7" id="KW-0560">Oxidoreductase</keyword>
<keyword evidence="5 7" id="KW-0520">NAD</keyword>
<dbReference type="GO" id="GO:0019592">
    <property type="term" value="P:mannitol catabolic process"/>
    <property type="evidence" value="ECO:0007669"/>
    <property type="project" value="TreeGrafter"/>
</dbReference>
<reference evidence="10" key="1">
    <citation type="submission" date="2020-11" db="EMBL/GenBank/DDBJ databases">
        <authorList>
            <person name="Thieme N."/>
            <person name="Liebl W."/>
            <person name="Zverlov V."/>
        </authorList>
    </citation>
    <scope>NUCLEOTIDE SEQUENCE</scope>
    <source>
        <strain evidence="10">NT08</strain>
    </source>
</reference>
<proteinExistence type="inferred from homology"/>
<evidence type="ECO:0000256" key="2">
    <source>
        <dbReference type="ARBA" id="ARBA00012939"/>
    </source>
</evidence>
<comment type="similarity">
    <text evidence="1 7">Belongs to the mannitol dehydrogenase family.</text>
</comment>
<comment type="caution">
    <text evidence="10">The sequence shown here is derived from an EMBL/GenBank/DDBJ whole genome shotgun (WGS) entry which is preliminary data.</text>
</comment>
<dbReference type="InterPro" id="IPR013328">
    <property type="entry name" value="6PGD_dom2"/>
</dbReference>
<dbReference type="PANTHER" id="PTHR30524:SF0">
    <property type="entry name" value="ALTRONATE OXIDOREDUCTASE-RELATED"/>
    <property type="match status" value="1"/>
</dbReference>
<feature type="domain" description="Mannitol dehydrogenase C-terminal" evidence="9">
    <location>
        <begin position="204"/>
        <end position="345"/>
    </location>
</feature>
<evidence type="ECO:0000259" key="9">
    <source>
        <dbReference type="Pfam" id="PF08125"/>
    </source>
</evidence>
<organism evidence="10 11">
    <name type="scientific">Clostridium beijerinckii</name>
    <name type="common">Clostridium MP</name>
    <dbReference type="NCBI Taxonomy" id="1520"/>
    <lineage>
        <taxon>Bacteria</taxon>
        <taxon>Bacillati</taxon>
        <taxon>Bacillota</taxon>
        <taxon>Clostridia</taxon>
        <taxon>Eubacteriales</taxon>
        <taxon>Clostridiaceae</taxon>
        <taxon>Clostridium</taxon>
    </lineage>
</organism>
<dbReference type="EMBL" id="JADOEF010000001">
    <property type="protein sequence ID" value="MBF7807601.1"/>
    <property type="molecule type" value="Genomic_DNA"/>
</dbReference>
<evidence type="ECO:0000256" key="7">
    <source>
        <dbReference type="HAMAP-Rule" id="MF_00196"/>
    </source>
</evidence>
<evidence type="ECO:0000256" key="6">
    <source>
        <dbReference type="ARBA" id="ARBA00048615"/>
    </source>
</evidence>